<dbReference type="Pfam" id="PF02720">
    <property type="entry name" value="DUF222"/>
    <property type="match status" value="1"/>
</dbReference>
<feature type="compositionally biased region" description="Basic and acidic residues" evidence="1">
    <location>
        <begin position="345"/>
        <end position="361"/>
    </location>
</feature>
<dbReference type="InterPro" id="IPR003870">
    <property type="entry name" value="DUF222"/>
</dbReference>
<feature type="region of interest" description="Disordered" evidence="1">
    <location>
        <begin position="622"/>
        <end position="700"/>
    </location>
</feature>
<evidence type="ECO:0000313" key="4">
    <source>
        <dbReference type="Proteomes" id="UP000295705"/>
    </source>
</evidence>
<gene>
    <name evidence="3" type="ORF">EV188_101962</name>
</gene>
<evidence type="ECO:0000313" key="3">
    <source>
        <dbReference type="EMBL" id="TDQ65710.1"/>
    </source>
</evidence>
<feature type="domain" description="DUF222" evidence="2">
    <location>
        <begin position="52"/>
        <end position="206"/>
    </location>
</feature>
<dbReference type="CDD" id="cd00085">
    <property type="entry name" value="HNHc"/>
    <property type="match status" value="1"/>
</dbReference>
<protein>
    <submittedName>
        <fullName evidence="3">Uncharacterized protein DUF222</fullName>
    </submittedName>
</protein>
<feature type="compositionally biased region" description="Acidic residues" evidence="1">
    <location>
        <begin position="278"/>
        <end position="335"/>
    </location>
</feature>
<feature type="compositionally biased region" description="Pro residues" evidence="1">
    <location>
        <begin position="633"/>
        <end position="644"/>
    </location>
</feature>
<dbReference type="AlphaFoldDB" id="A0A4R6VT69"/>
<dbReference type="InterPro" id="IPR003615">
    <property type="entry name" value="HNH_nuc"/>
</dbReference>
<sequence>MSIDHDLSLAGPAGLAGREPDAGLVAELDGIDPTVLTGEDLAAYVRARWRVHNRAEAQLLAGLRELGTAQDGHTGRLASSDEFSGDEVAAVLGCSRTAASARLDLADDLAVRLPALGRALWDGRLDEPKVRAISELTRDLADDHARLAVAVVLPEAAGLAVMALRERVAEVVLDIDPDWAERRRRRAESRGRVDLTMNPSGTATLAVVDAPAAEGIASMSRIEALAAVVRGLGVLTPITLLRRQVGTRLLDGSTAGMTDAEVAELLAAEYHADITPPDPDDGDDDPDDRGPDGEPDEGGPDDGGPDDRGPDDDGPSDDGPSDDGPGDDGPSDDGPSDGGPADGPDDPHDGHGPHGAADEPAPHAEQSVLDLLDVPLPTAEPEARDARLRHGTVEVRLRLSTALGLDQHPGTVPGYGAVSAIVARDLIAARHHGEWRVVLVDPGGHLHHVLLARRRPERPPSPRGRHRTRGRAPGATRTGAIVELQVPTTLLAALDPADHPAWAALLAELQQRLTDLVASGTLGRPPDADAGPDQWTRRRAGAETERWIRARDRACVAPWCRSRAHRAEIDHTREHASGGPSLSWNLGTWCSHDHRAKHLAGWTVRQPLPGWFVIRTRAGITHTTSPPQILRPLPGPRPAPGPRPLPDDGRPDTRPGDDDPDEPGWREKFAAAFAAKFGTRRTAAAAPPAPPFDPDDPPPF</sequence>
<keyword evidence="4" id="KW-1185">Reference proteome</keyword>
<accession>A0A4R6VT69</accession>
<feature type="region of interest" description="Disordered" evidence="1">
    <location>
        <begin position="520"/>
        <end position="540"/>
    </location>
</feature>
<evidence type="ECO:0000259" key="2">
    <source>
        <dbReference type="Pfam" id="PF02720"/>
    </source>
</evidence>
<dbReference type="Proteomes" id="UP000295705">
    <property type="component" value="Unassembled WGS sequence"/>
</dbReference>
<comment type="caution">
    <text evidence="3">The sequence shown here is derived from an EMBL/GenBank/DDBJ whole genome shotgun (WGS) entry which is preliminary data.</text>
</comment>
<feature type="compositionally biased region" description="Basic and acidic residues" evidence="1">
    <location>
        <begin position="645"/>
        <end position="669"/>
    </location>
</feature>
<dbReference type="EMBL" id="SNYO01000001">
    <property type="protein sequence ID" value="TDQ65710.1"/>
    <property type="molecule type" value="Genomic_DNA"/>
</dbReference>
<name>A0A4R6VT69_9PSEU</name>
<organism evidence="3 4">
    <name type="scientific">Actinomycetospora succinea</name>
    <dbReference type="NCBI Taxonomy" id="663603"/>
    <lineage>
        <taxon>Bacteria</taxon>
        <taxon>Bacillati</taxon>
        <taxon>Actinomycetota</taxon>
        <taxon>Actinomycetes</taxon>
        <taxon>Pseudonocardiales</taxon>
        <taxon>Pseudonocardiaceae</taxon>
        <taxon>Actinomycetospora</taxon>
    </lineage>
</organism>
<feature type="region of interest" description="Disordered" evidence="1">
    <location>
        <begin position="272"/>
        <end position="361"/>
    </location>
</feature>
<feature type="compositionally biased region" description="Low complexity" evidence="1">
    <location>
        <begin position="670"/>
        <end position="686"/>
    </location>
</feature>
<reference evidence="3 4" key="1">
    <citation type="submission" date="2019-03" db="EMBL/GenBank/DDBJ databases">
        <title>Genomic Encyclopedia of Type Strains, Phase IV (KMG-IV): sequencing the most valuable type-strain genomes for metagenomic binning, comparative biology and taxonomic classification.</title>
        <authorList>
            <person name="Goeker M."/>
        </authorList>
    </citation>
    <scope>NUCLEOTIDE SEQUENCE [LARGE SCALE GENOMIC DNA]</scope>
    <source>
        <strain evidence="3 4">DSM 45775</strain>
    </source>
</reference>
<dbReference type="RefSeq" id="WP_133825030.1">
    <property type="nucleotide sequence ID" value="NZ_BAABHR010000013.1"/>
</dbReference>
<feature type="region of interest" description="Disordered" evidence="1">
    <location>
        <begin position="455"/>
        <end position="474"/>
    </location>
</feature>
<evidence type="ECO:0000256" key="1">
    <source>
        <dbReference type="SAM" id="MobiDB-lite"/>
    </source>
</evidence>
<proteinExistence type="predicted"/>
<dbReference type="OrthoDB" id="5241234at2"/>